<gene>
    <name evidence="3" type="ORF">JL2886_00481</name>
    <name evidence="4" type="ORF">PXK24_04720</name>
</gene>
<keyword evidence="5" id="KW-1185">Reference proteome</keyword>
<protein>
    <submittedName>
        <fullName evidence="3">Uncharacterized protein</fullName>
    </submittedName>
</protein>
<feature type="transmembrane region" description="Helical" evidence="2">
    <location>
        <begin position="31"/>
        <end position="49"/>
    </location>
</feature>
<evidence type="ECO:0000313" key="4">
    <source>
        <dbReference type="EMBL" id="MDE4164983.1"/>
    </source>
</evidence>
<dbReference type="Proteomes" id="UP000092565">
    <property type="component" value="Chromosome"/>
</dbReference>
<evidence type="ECO:0000313" key="3">
    <source>
        <dbReference type="EMBL" id="ANP35412.1"/>
    </source>
</evidence>
<reference evidence="3 5" key="1">
    <citation type="submission" date="2016-04" db="EMBL/GenBank/DDBJ databases">
        <authorList>
            <person name="Evans L.H."/>
            <person name="Alamgir A."/>
            <person name="Owens N."/>
            <person name="Weber N.D."/>
            <person name="Virtaneva K."/>
            <person name="Barbian K."/>
            <person name="Babar A."/>
            <person name="Rosenke K."/>
        </authorList>
    </citation>
    <scope>NUCLEOTIDE SEQUENCE [LARGE SCALE GENOMIC DNA]</scope>
    <source>
        <strain evidence="3 5">JL2886</strain>
    </source>
</reference>
<evidence type="ECO:0000256" key="2">
    <source>
        <dbReference type="SAM" id="Phobius"/>
    </source>
</evidence>
<dbReference type="AlphaFoldDB" id="A0A1B0ZMK9"/>
<keyword evidence="2" id="KW-0472">Membrane</keyword>
<evidence type="ECO:0000313" key="5">
    <source>
        <dbReference type="Proteomes" id="UP000092565"/>
    </source>
</evidence>
<feature type="transmembrane region" description="Helical" evidence="2">
    <location>
        <begin position="69"/>
        <end position="88"/>
    </location>
</feature>
<organism evidence="3 5">
    <name type="scientific">Phaeobacter gallaeciensis</name>
    <dbReference type="NCBI Taxonomy" id="60890"/>
    <lineage>
        <taxon>Bacteria</taxon>
        <taxon>Pseudomonadati</taxon>
        <taxon>Pseudomonadota</taxon>
        <taxon>Alphaproteobacteria</taxon>
        <taxon>Rhodobacterales</taxon>
        <taxon>Roseobacteraceae</taxon>
        <taxon>Phaeobacter</taxon>
    </lineage>
</organism>
<dbReference type="RefSeq" id="WP_065270540.1">
    <property type="nucleotide sequence ID" value="NZ_CP015124.1"/>
</dbReference>
<evidence type="ECO:0000313" key="6">
    <source>
        <dbReference type="Proteomes" id="UP001218364"/>
    </source>
</evidence>
<accession>A0A1B0ZMK9</accession>
<keyword evidence="2" id="KW-1133">Transmembrane helix</keyword>
<name>A0A1B0ZMK9_9RHOB</name>
<dbReference type="Proteomes" id="UP001218364">
    <property type="component" value="Unassembled WGS sequence"/>
</dbReference>
<keyword evidence="2" id="KW-0812">Transmembrane</keyword>
<dbReference type="EMBL" id="CP015124">
    <property type="protein sequence ID" value="ANP35412.1"/>
    <property type="molecule type" value="Genomic_DNA"/>
</dbReference>
<dbReference type="PATRIC" id="fig|60890.4.peg.464"/>
<proteinExistence type="predicted"/>
<feature type="region of interest" description="Disordered" evidence="1">
    <location>
        <begin position="102"/>
        <end position="130"/>
    </location>
</feature>
<dbReference type="EMBL" id="JARCJK010000001">
    <property type="protein sequence ID" value="MDE4164983.1"/>
    <property type="molecule type" value="Genomic_DNA"/>
</dbReference>
<sequence>MIRGDGAGRQDEISAPFVERRTYRRRRLMDIARLLPILGALLFLMPLMWPDPDPYPAPGSHGGMAMSSAIIYIFVVWAILIAVSLAFGEAVRRWAEHWTAGGHSEAEPYQAPDAAVGSGTEQGSAEAPRD</sequence>
<evidence type="ECO:0000256" key="1">
    <source>
        <dbReference type="SAM" id="MobiDB-lite"/>
    </source>
</evidence>
<reference evidence="4 6" key="2">
    <citation type="submission" date="2023-02" db="EMBL/GenBank/DDBJ databases">
        <title>Population genomics of bacteria associated with diatom.</title>
        <authorList>
            <person name="Xie J."/>
            <person name="Wang H."/>
        </authorList>
    </citation>
    <scope>NUCLEOTIDE SEQUENCE [LARGE SCALE GENOMIC DNA]</scope>
    <source>
        <strain evidence="4 6">PT47_8</strain>
    </source>
</reference>